<evidence type="ECO:0000313" key="3">
    <source>
        <dbReference type="Proteomes" id="UP000799778"/>
    </source>
</evidence>
<name>A0A6A5XWM4_9PLEO</name>
<dbReference type="RefSeq" id="XP_033385695.1">
    <property type="nucleotide sequence ID" value="XM_033533033.1"/>
</dbReference>
<organism evidence="2 3">
    <name type="scientific">Aaosphaeria arxii CBS 175.79</name>
    <dbReference type="NCBI Taxonomy" id="1450172"/>
    <lineage>
        <taxon>Eukaryota</taxon>
        <taxon>Fungi</taxon>
        <taxon>Dikarya</taxon>
        <taxon>Ascomycota</taxon>
        <taxon>Pezizomycotina</taxon>
        <taxon>Dothideomycetes</taxon>
        <taxon>Pleosporomycetidae</taxon>
        <taxon>Pleosporales</taxon>
        <taxon>Pleosporales incertae sedis</taxon>
        <taxon>Aaosphaeria</taxon>
    </lineage>
</organism>
<gene>
    <name evidence="2" type="ORF">BU24DRAFT_478464</name>
</gene>
<dbReference type="GeneID" id="54290430"/>
<dbReference type="AlphaFoldDB" id="A0A6A5XWM4"/>
<dbReference type="EMBL" id="ML978068">
    <property type="protein sequence ID" value="KAF2017356.1"/>
    <property type="molecule type" value="Genomic_DNA"/>
</dbReference>
<dbReference type="Proteomes" id="UP000799778">
    <property type="component" value="Unassembled WGS sequence"/>
</dbReference>
<accession>A0A6A5XWM4</accession>
<protein>
    <submittedName>
        <fullName evidence="2">Uncharacterized protein</fullName>
    </submittedName>
</protein>
<keyword evidence="3" id="KW-1185">Reference proteome</keyword>
<reference evidence="2" key="1">
    <citation type="journal article" date="2020" name="Stud. Mycol.">
        <title>101 Dothideomycetes genomes: a test case for predicting lifestyles and emergence of pathogens.</title>
        <authorList>
            <person name="Haridas S."/>
            <person name="Albert R."/>
            <person name="Binder M."/>
            <person name="Bloem J."/>
            <person name="Labutti K."/>
            <person name="Salamov A."/>
            <person name="Andreopoulos B."/>
            <person name="Baker S."/>
            <person name="Barry K."/>
            <person name="Bills G."/>
            <person name="Bluhm B."/>
            <person name="Cannon C."/>
            <person name="Castanera R."/>
            <person name="Culley D."/>
            <person name="Daum C."/>
            <person name="Ezra D."/>
            <person name="Gonzalez J."/>
            <person name="Henrissat B."/>
            <person name="Kuo A."/>
            <person name="Liang C."/>
            <person name="Lipzen A."/>
            <person name="Lutzoni F."/>
            <person name="Magnuson J."/>
            <person name="Mondo S."/>
            <person name="Nolan M."/>
            <person name="Ohm R."/>
            <person name="Pangilinan J."/>
            <person name="Park H.-J."/>
            <person name="Ramirez L."/>
            <person name="Alfaro M."/>
            <person name="Sun H."/>
            <person name="Tritt A."/>
            <person name="Yoshinaga Y."/>
            <person name="Zwiers L.-H."/>
            <person name="Turgeon B."/>
            <person name="Goodwin S."/>
            <person name="Spatafora J."/>
            <person name="Crous P."/>
            <person name="Grigoriev I."/>
        </authorList>
    </citation>
    <scope>NUCLEOTIDE SEQUENCE</scope>
    <source>
        <strain evidence="2">CBS 175.79</strain>
    </source>
</reference>
<feature type="region of interest" description="Disordered" evidence="1">
    <location>
        <begin position="364"/>
        <end position="388"/>
    </location>
</feature>
<sequence length="439" mass="49999">MAPNGSVARSLASTSRIPHPPILFPHSLKLQRLGYVPEIKQRESCRWSGRSVARELKKTFDVGRRKWEEYGVLAVSSREGTGCRDALLYFGDDMVRKLFVSIEVKQTDPFGKNPAAITCSIAFHRRAKSKISGVDPWSLVEAYSTAQRSNLVYLPKHYLYFFLPPQPAPNTSAPSNPQLFLQSLFHTHLHTSFTQSQRRKEKQISKMGVIKKQHNKAKAGRTKATERTKAERIKAERAAAKSAMEEKRKALISKWLQEALKPLTLIQTRRLKLELQKWRQAREEDVKMRRVMHALRLLVRLPDVLADEVLKEKEDRVDEDLRKYRIMRDGTRFWSVLGDPIEGDPEGEPAAKDAKELWDGIERGSTSQSRGQVLPPSLPNGPQLPEDGAVVKMKPTYSRTIRNLRSRLGTGLIGIITRTLRATIQILGMSISRKGRWKL</sequence>
<proteinExistence type="predicted"/>
<evidence type="ECO:0000313" key="2">
    <source>
        <dbReference type="EMBL" id="KAF2017356.1"/>
    </source>
</evidence>
<evidence type="ECO:0000256" key="1">
    <source>
        <dbReference type="SAM" id="MobiDB-lite"/>
    </source>
</evidence>